<evidence type="ECO:0000313" key="9">
    <source>
        <dbReference type="EMBL" id="KAK4328127.1"/>
    </source>
</evidence>
<dbReference type="AlphaFoldDB" id="A0AAE1ULD2"/>
<keyword evidence="3 8" id="KW-0812">Transmembrane</keyword>
<evidence type="ECO:0000256" key="4">
    <source>
        <dbReference type="ARBA" id="ARBA00022989"/>
    </source>
</evidence>
<evidence type="ECO:0000256" key="5">
    <source>
        <dbReference type="ARBA" id="ARBA00023136"/>
    </source>
</evidence>
<evidence type="ECO:0000256" key="7">
    <source>
        <dbReference type="ARBA" id="ARBA00023180"/>
    </source>
</evidence>
<name>A0AAE1ULD2_9EUCA</name>
<sequence length="223" mass="25232">MKDWPGNSPVLNPIEKLWANIKRCLQGQDTSSMPKLVHHLWEILAQAVPNRLRKYATRSFPTSGYEAFEKVLTKKIVYMSAKLNSEVRATQQGRLNYYLARNTFQYQGYGVACRPGSPFVPVFNTLLLRLVQGGLVDKWVRDEVTKLKTTTRKAEMIKKNHDKPTTSPRQGPQTTALSFDHLQGAFYILILGVLVAGGVFIIVTCQSWLAILFTCFPILDVTK</sequence>
<dbReference type="GO" id="GO:0005886">
    <property type="term" value="C:plasma membrane"/>
    <property type="evidence" value="ECO:0007669"/>
    <property type="project" value="UniProtKB-SubCell"/>
</dbReference>
<evidence type="ECO:0000256" key="1">
    <source>
        <dbReference type="ARBA" id="ARBA00004651"/>
    </source>
</evidence>
<accession>A0AAE1ULD2</accession>
<comment type="caution">
    <text evidence="9">The sequence shown here is derived from an EMBL/GenBank/DDBJ whole genome shotgun (WGS) entry which is preliminary data.</text>
</comment>
<dbReference type="SUPFAM" id="SSF53850">
    <property type="entry name" value="Periplasmic binding protein-like II"/>
    <property type="match status" value="1"/>
</dbReference>
<evidence type="ECO:0000256" key="8">
    <source>
        <dbReference type="SAM" id="Phobius"/>
    </source>
</evidence>
<dbReference type="Gene3D" id="3.30.420.10">
    <property type="entry name" value="Ribonuclease H-like superfamily/Ribonuclease H"/>
    <property type="match status" value="1"/>
</dbReference>
<reference evidence="9" key="1">
    <citation type="submission" date="2023-11" db="EMBL/GenBank/DDBJ databases">
        <title>Genome assemblies of two species of porcelain crab, Petrolisthes cinctipes and Petrolisthes manimaculis (Anomura: Porcellanidae).</title>
        <authorList>
            <person name="Angst P."/>
        </authorList>
    </citation>
    <scope>NUCLEOTIDE SEQUENCE</scope>
    <source>
        <strain evidence="9">PB745_02</strain>
        <tissue evidence="9">Gill</tissue>
    </source>
</reference>
<keyword evidence="10" id="KW-1185">Reference proteome</keyword>
<comment type="subcellular location">
    <subcellularLocation>
        <location evidence="1">Cell membrane</location>
        <topology evidence="1">Multi-pass membrane protein</topology>
    </subcellularLocation>
</comment>
<dbReference type="InterPro" id="IPR036397">
    <property type="entry name" value="RNaseH_sf"/>
</dbReference>
<dbReference type="GO" id="GO:0003676">
    <property type="term" value="F:nucleic acid binding"/>
    <property type="evidence" value="ECO:0007669"/>
    <property type="project" value="InterPro"/>
</dbReference>
<proteinExistence type="predicted"/>
<dbReference type="PANTHER" id="PTHR42643">
    <property type="entry name" value="IONOTROPIC RECEPTOR 20A-RELATED"/>
    <property type="match status" value="1"/>
</dbReference>
<feature type="transmembrane region" description="Helical" evidence="8">
    <location>
        <begin position="186"/>
        <end position="219"/>
    </location>
</feature>
<evidence type="ECO:0000256" key="6">
    <source>
        <dbReference type="ARBA" id="ARBA00023170"/>
    </source>
</evidence>
<organism evidence="9 10">
    <name type="scientific">Petrolisthes manimaculis</name>
    <dbReference type="NCBI Taxonomy" id="1843537"/>
    <lineage>
        <taxon>Eukaryota</taxon>
        <taxon>Metazoa</taxon>
        <taxon>Ecdysozoa</taxon>
        <taxon>Arthropoda</taxon>
        <taxon>Crustacea</taxon>
        <taxon>Multicrustacea</taxon>
        <taxon>Malacostraca</taxon>
        <taxon>Eumalacostraca</taxon>
        <taxon>Eucarida</taxon>
        <taxon>Decapoda</taxon>
        <taxon>Pleocyemata</taxon>
        <taxon>Anomura</taxon>
        <taxon>Galatheoidea</taxon>
        <taxon>Porcellanidae</taxon>
        <taxon>Petrolisthes</taxon>
    </lineage>
</organism>
<keyword evidence="7" id="KW-0325">Glycoprotein</keyword>
<keyword evidence="5 8" id="KW-0472">Membrane</keyword>
<keyword evidence="2" id="KW-1003">Cell membrane</keyword>
<keyword evidence="4 8" id="KW-1133">Transmembrane helix</keyword>
<gene>
    <name evidence="9" type="ORF">Pmani_001448</name>
</gene>
<dbReference type="PANTHER" id="PTHR42643:SF38">
    <property type="entry name" value="IONOTROPIC RECEPTOR 100A"/>
    <property type="match status" value="1"/>
</dbReference>
<dbReference type="InterPro" id="IPR052192">
    <property type="entry name" value="Insect_Ionotropic_Sensory_Rcpt"/>
</dbReference>
<evidence type="ECO:0008006" key="11">
    <source>
        <dbReference type="Google" id="ProtNLM"/>
    </source>
</evidence>
<evidence type="ECO:0000256" key="2">
    <source>
        <dbReference type="ARBA" id="ARBA00022475"/>
    </source>
</evidence>
<protein>
    <recommendedName>
        <fullName evidence="11">Tc1-like transposase DDE domain-containing protein</fullName>
    </recommendedName>
</protein>
<evidence type="ECO:0000313" key="10">
    <source>
        <dbReference type="Proteomes" id="UP001292094"/>
    </source>
</evidence>
<dbReference type="EMBL" id="JAWZYT010000097">
    <property type="protein sequence ID" value="KAK4328127.1"/>
    <property type="molecule type" value="Genomic_DNA"/>
</dbReference>
<evidence type="ECO:0000256" key="3">
    <source>
        <dbReference type="ARBA" id="ARBA00022692"/>
    </source>
</evidence>
<dbReference type="Proteomes" id="UP001292094">
    <property type="component" value="Unassembled WGS sequence"/>
</dbReference>
<keyword evidence="6" id="KW-0675">Receptor</keyword>